<dbReference type="EMBL" id="JBBBNY010000002">
    <property type="protein sequence ID" value="MEI7036184.1"/>
    <property type="molecule type" value="Genomic_DNA"/>
</dbReference>
<feature type="chain" id="PRO_5046787803" description="EF-hand domain-containing protein" evidence="2">
    <location>
        <begin position="25"/>
        <end position="202"/>
    </location>
</feature>
<feature type="compositionally biased region" description="Polar residues" evidence="1">
    <location>
        <begin position="157"/>
        <end position="169"/>
    </location>
</feature>
<keyword evidence="4" id="KW-1185">Reference proteome</keyword>
<comment type="caution">
    <text evidence="3">The sequence shown here is derived from an EMBL/GenBank/DDBJ whole genome shotgun (WGS) entry which is preliminary data.</text>
</comment>
<sequence>MKSRKPLLSALAAGTLLFCGATLAQNQPVPPAPPSNPTDTPPPAPPTTPMPPPPPGSPQSNMPPTPPPPPNPADTPPAPPGSSGMPGTMPPPASSAPPSGQPMDNGMNGNPGMDHGMNGSPGMDSGMSGNGEGNAHVEFRSSMPPAPPAGPAPDFSQLANGKKSITMQEAASYPPLANDFDYADRNRDGRISQREYDRWKSH</sequence>
<dbReference type="RefSeq" id="WP_336806789.1">
    <property type="nucleotide sequence ID" value="NZ_JBBBNY010000002.1"/>
</dbReference>
<dbReference type="InterPro" id="IPR018247">
    <property type="entry name" value="EF_Hand_1_Ca_BS"/>
</dbReference>
<feature type="region of interest" description="Disordered" evidence="1">
    <location>
        <begin position="24"/>
        <end position="202"/>
    </location>
</feature>
<keyword evidence="2" id="KW-0732">Signal</keyword>
<reference evidence="3 4" key="1">
    <citation type="journal article" date="2014" name="Int. J. Syst. Evol. Microbiol.">
        <title>Fulvimonas yonginensis sp. nov., isolated from greenhouse soil, and emended description of the genus Fulvimonas.</title>
        <authorList>
            <person name="Ahn J.H."/>
            <person name="Kim S.J."/>
            <person name="Weon H.Y."/>
            <person name="Hong S.B."/>
            <person name="Seok S.J."/>
            <person name="Kwon S.W."/>
        </authorList>
    </citation>
    <scope>NUCLEOTIDE SEQUENCE [LARGE SCALE GENOMIC DNA]</scope>
    <source>
        <strain evidence="3 4">KACC 16952</strain>
    </source>
</reference>
<dbReference type="PRINTS" id="PR01217">
    <property type="entry name" value="PRICHEXTENSN"/>
</dbReference>
<evidence type="ECO:0000313" key="4">
    <source>
        <dbReference type="Proteomes" id="UP001381174"/>
    </source>
</evidence>
<protein>
    <recommendedName>
        <fullName evidence="5">EF-hand domain-containing protein</fullName>
    </recommendedName>
</protein>
<gene>
    <name evidence="3" type="ORF">WAT24_05355</name>
</gene>
<accession>A0ABU8JAG1</accession>
<feature type="compositionally biased region" description="Basic and acidic residues" evidence="1">
    <location>
        <begin position="182"/>
        <end position="202"/>
    </location>
</feature>
<proteinExistence type="predicted"/>
<organism evidence="3 4">
    <name type="scientific">Fulvimonas yonginensis</name>
    <dbReference type="NCBI Taxonomy" id="1495200"/>
    <lineage>
        <taxon>Bacteria</taxon>
        <taxon>Pseudomonadati</taxon>
        <taxon>Pseudomonadota</taxon>
        <taxon>Gammaproteobacteria</taxon>
        <taxon>Lysobacterales</taxon>
        <taxon>Rhodanobacteraceae</taxon>
        <taxon>Fulvimonas</taxon>
    </lineage>
</organism>
<evidence type="ECO:0000256" key="2">
    <source>
        <dbReference type="SAM" id="SignalP"/>
    </source>
</evidence>
<feature type="compositionally biased region" description="Pro residues" evidence="1">
    <location>
        <begin position="28"/>
        <end position="80"/>
    </location>
</feature>
<dbReference type="Proteomes" id="UP001381174">
    <property type="component" value="Unassembled WGS sequence"/>
</dbReference>
<evidence type="ECO:0000256" key="1">
    <source>
        <dbReference type="SAM" id="MobiDB-lite"/>
    </source>
</evidence>
<name>A0ABU8JAG1_9GAMM</name>
<evidence type="ECO:0000313" key="3">
    <source>
        <dbReference type="EMBL" id="MEI7036184.1"/>
    </source>
</evidence>
<feature type="signal peptide" evidence="2">
    <location>
        <begin position="1"/>
        <end position="24"/>
    </location>
</feature>
<dbReference type="PROSITE" id="PS00018">
    <property type="entry name" value="EF_HAND_1"/>
    <property type="match status" value="1"/>
</dbReference>
<evidence type="ECO:0008006" key="5">
    <source>
        <dbReference type="Google" id="ProtNLM"/>
    </source>
</evidence>